<dbReference type="GO" id="GO:0009635">
    <property type="term" value="P:response to herbicide"/>
    <property type="evidence" value="ECO:0007669"/>
    <property type="project" value="UniProtKB-ARBA"/>
</dbReference>
<dbReference type="SUPFAM" id="SSF52833">
    <property type="entry name" value="Thioredoxin-like"/>
    <property type="match status" value="2"/>
</dbReference>
<reference evidence="8" key="1">
    <citation type="journal article" date="2017" name="Nat. Commun.">
        <title>The asparagus genome sheds light on the origin and evolution of a young Y chromosome.</title>
        <authorList>
            <person name="Harkess A."/>
            <person name="Zhou J."/>
            <person name="Xu C."/>
            <person name="Bowers J.E."/>
            <person name="Van der Hulst R."/>
            <person name="Ayyampalayam S."/>
            <person name="Mercati F."/>
            <person name="Riccardi P."/>
            <person name="McKain M.R."/>
            <person name="Kakrana A."/>
            <person name="Tang H."/>
            <person name="Ray J."/>
            <person name="Groenendijk J."/>
            <person name="Arikit S."/>
            <person name="Mathioni S.M."/>
            <person name="Nakano M."/>
            <person name="Shan H."/>
            <person name="Telgmann-Rauber A."/>
            <person name="Kanno A."/>
            <person name="Yue Z."/>
            <person name="Chen H."/>
            <person name="Li W."/>
            <person name="Chen Y."/>
            <person name="Xu X."/>
            <person name="Zhang Y."/>
            <person name="Luo S."/>
            <person name="Chen H."/>
            <person name="Gao J."/>
            <person name="Mao Z."/>
            <person name="Pires J.C."/>
            <person name="Luo M."/>
            <person name="Kudrna D."/>
            <person name="Wing R.A."/>
            <person name="Meyers B.C."/>
            <person name="Yi K."/>
            <person name="Kong H."/>
            <person name="Lavrijsen P."/>
            <person name="Sunseri F."/>
            <person name="Falavigna A."/>
            <person name="Ye Y."/>
            <person name="Leebens-Mack J.H."/>
            <person name="Chen G."/>
        </authorList>
    </citation>
    <scope>NUCLEOTIDE SEQUENCE [LARGE SCALE GENOMIC DNA]</scope>
    <source>
        <strain evidence="8">cv. DH0086</strain>
    </source>
</reference>
<dbReference type="GO" id="GO:0006749">
    <property type="term" value="P:glutathione metabolic process"/>
    <property type="evidence" value="ECO:0007669"/>
    <property type="project" value="TreeGrafter"/>
</dbReference>
<protein>
    <recommendedName>
        <fullName evidence="2">glutathione transferase</fullName>
        <ecNumber evidence="2">2.5.1.18</ecNumber>
    </recommendedName>
</protein>
<comment type="similarity">
    <text evidence="1">Belongs to the GST superfamily. Phi family.</text>
</comment>
<dbReference type="Gramene" id="ONK79868">
    <property type="protein sequence ID" value="ONK79868"/>
    <property type="gene ID" value="A4U43_C01F11180"/>
</dbReference>
<sequence>MGSIKVFGLPTSTDVARVLTCLFEKELEFQLIRIDTYKGKRKVPEFLRLQDISGQVTFKDEEKMLLDSREICRYIADYPTSEPSTKKLLGTGILERASVEQWLQAESENFEPPSSALVFHLAFAVPMGINPDQAIIKTNEDQLAKVLDIYDQRLALSEYLGGDEFTLADLSHLPYSNYLMSRSDRGRRLFESRKNVESVKVFGSPTSAEVARVLTCLFEKDVEFQLIRVENFKGRERKPEYLKLQASGQALTFEDGSVTLVDSRAICRHLAEKYADQGNKNLIGSGTLERASIEQWLQTEAESFEPPSSSLVFHLAFAPYIGLEPDETVVKESLRKLERVLNIYEQRLEETSYLAGDNFTLADLSHLPNAHRIMTKLPQHAKLFMGRKRVSKWWEKISGRKSWKKVVEMQKESPVEA</sequence>
<evidence type="ECO:0000313" key="8">
    <source>
        <dbReference type="Proteomes" id="UP000243459"/>
    </source>
</evidence>
<dbReference type="Gene3D" id="3.40.30.10">
    <property type="entry name" value="Glutaredoxin"/>
    <property type="match status" value="2"/>
</dbReference>
<accession>A0A5P1FNR6</accession>
<dbReference type="SFLD" id="SFLDG01154">
    <property type="entry name" value="Main.5:_Phi-like"/>
    <property type="match status" value="1"/>
</dbReference>
<dbReference type="OMA" id="RRESWAY"/>
<dbReference type="InterPro" id="IPR034347">
    <property type="entry name" value="GST_Phi_C"/>
</dbReference>
<feature type="domain" description="GST C-terminal" evidence="6">
    <location>
        <begin position="286"/>
        <end position="415"/>
    </location>
</feature>
<gene>
    <name evidence="7" type="ORF">A4U43_C01F11180</name>
</gene>
<comment type="catalytic activity">
    <reaction evidence="4">
        <text>RX + glutathione = an S-substituted glutathione + a halide anion + H(+)</text>
        <dbReference type="Rhea" id="RHEA:16437"/>
        <dbReference type="ChEBI" id="CHEBI:15378"/>
        <dbReference type="ChEBI" id="CHEBI:16042"/>
        <dbReference type="ChEBI" id="CHEBI:17792"/>
        <dbReference type="ChEBI" id="CHEBI:57925"/>
        <dbReference type="ChEBI" id="CHEBI:90779"/>
        <dbReference type="EC" id="2.5.1.18"/>
    </reaction>
</comment>
<dbReference type="SUPFAM" id="SSF47616">
    <property type="entry name" value="GST C-terminal domain-like"/>
    <property type="match status" value="2"/>
</dbReference>
<dbReference type="PANTHER" id="PTHR43900:SF79">
    <property type="entry name" value="GLUTATHIONE S-TRANSFERASE"/>
    <property type="match status" value="1"/>
</dbReference>
<dbReference type="FunFam" id="3.40.30.10:FF:000016">
    <property type="entry name" value="Glutathione S-transferase F2"/>
    <property type="match status" value="2"/>
</dbReference>
<dbReference type="PROSITE" id="PS50404">
    <property type="entry name" value="GST_NTER"/>
    <property type="match status" value="1"/>
</dbReference>
<dbReference type="Gene3D" id="1.20.1050.10">
    <property type="match status" value="2"/>
</dbReference>
<dbReference type="Proteomes" id="UP000243459">
    <property type="component" value="Chromosome 1"/>
</dbReference>
<dbReference type="InterPro" id="IPR036282">
    <property type="entry name" value="Glutathione-S-Trfase_C_sf"/>
</dbReference>
<dbReference type="EC" id="2.5.1.18" evidence="2"/>
<dbReference type="InterPro" id="IPR010987">
    <property type="entry name" value="Glutathione-S-Trfase_C-like"/>
</dbReference>
<dbReference type="GO" id="GO:0004364">
    <property type="term" value="F:glutathione transferase activity"/>
    <property type="evidence" value="ECO:0007669"/>
    <property type="project" value="UniProtKB-EC"/>
</dbReference>
<feature type="domain" description="GST N-terminal" evidence="5">
    <location>
        <begin position="197"/>
        <end position="278"/>
    </location>
</feature>
<dbReference type="InterPro" id="IPR004045">
    <property type="entry name" value="Glutathione_S-Trfase_N"/>
</dbReference>
<organism evidence="7 8">
    <name type="scientific">Asparagus officinalis</name>
    <name type="common">Garden asparagus</name>
    <dbReference type="NCBI Taxonomy" id="4686"/>
    <lineage>
        <taxon>Eukaryota</taxon>
        <taxon>Viridiplantae</taxon>
        <taxon>Streptophyta</taxon>
        <taxon>Embryophyta</taxon>
        <taxon>Tracheophyta</taxon>
        <taxon>Spermatophyta</taxon>
        <taxon>Magnoliopsida</taxon>
        <taxon>Liliopsida</taxon>
        <taxon>Asparagales</taxon>
        <taxon>Asparagaceae</taxon>
        <taxon>Asparagoideae</taxon>
        <taxon>Asparagus</taxon>
    </lineage>
</organism>
<dbReference type="InterPro" id="IPR040079">
    <property type="entry name" value="Glutathione_S-Trfase"/>
</dbReference>
<evidence type="ECO:0000259" key="6">
    <source>
        <dbReference type="PROSITE" id="PS50405"/>
    </source>
</evidence>
<name>A0A5P1FNR6_ASPOF</name>
<keyword evidence="3" id="KW-0808">Transferase</keyword>
<feature type="domain" description="GST C-terminal" evidence="6">
    <location>
        <begin position="92"/>
        <end position="224"/>
    </location>
</feature>
<dbReference type="SFLD" id="SFLDG00358">
    <property type="entry name" value="Main_(cytGST)"/>
    <property type="match status" value="2"/>
</dbReference>
<evidence type="ECO:0000259" key="5">
    <source>
        <dbReference type="PROSITE" id="PS50404"/>
    </source>
</evidence>
<evidence type="ECO:0000256" key="2">
    <source>
        <dbReference type="ARBA" id="ARBA00012452"/>
    </source>
</evidence>
<proteinExistence type="inferred from homology"/>
<dbReference type="GO" id="GO:0005737">
    <property type="term" value="C:cytoplasm"/>
    <property type="evidence" value="ECO:0007669"/>
    <property type="project" value="TreeGrafter"/>
</dbReference>
<dbReference type="InterPro" id="IPR004046">
    <property type="entry name" value="GST_C"/>
</dbReference>
<evidence type="ECO:0000256" key="3">
    <source>
        <dbReference type="ARBA" id="ARBA00022679"/>
    </source>
</evidence>
<evidence type="ECO:0000313" key="7">
    <source>
        <dbReference type="EMBL" id="ONK79868.1"/>
    </source>
</evidence>
<dbReference type="Pfam" id="PF00043">
    <property type="entry name" value="GST_C"/>
    <property type="match status" value="2"/>
</dbReference>
<keyword evidence="8" id="KW-1185">Reference proteome</keyword>
<dbReference type="FunFam" id="1.20.1050.10:FF:000004">
    <property type="entry name" value="Glutathione S-transferase F2"/>
    <property type="match status" value="2"/>
</dbReference>
<dbReference type="SFLD" id="SFLDS00019">
    <property type="entry name" value="Glutathione_Transferase_(cytos"/>
    <property type="match status" value="2"/>
</dbReference>
<dbReference type="PANTHER" id="PTHR43900">
    <property type="entry name" value="GLUTATHIONE S-TRANSFERASE RHO"/>
    <property type="match status" value="1"/>
</dbReference>
<dbReference type="EMBL" id="CM007381">
    <property type="protein sequence ID" value="ONK79868.1"/>
    <property type="molecule type" value="Genomic_DNA"/>
</dbReference>
<dbReference type="CDD" id="cd03187">
    <property type="entry name" value="GST_C_Phi"/>
    <property type="match status" value="2"/>
</dbReference>
<evidence type="ECO:0000256" key="4">
    <source>
        <dbReference type="ARBA" id="ARBA00047960"/>
    </source>
</evidence>
<evidence type="ECO:0000256" key="1">
    <source>
        <dbReference type="ARBA" id="ARBA00010128"/>
    </source>
</evidence>
<dbReference type="Pfam" id="PF02798">
    <property type="entry name" value="GST_N"/>
    <property type="match status" value="2"/>
</dbReference>
<dbReference type="AlphaFoldDB" id="A0A5P1FNR6"/>
<dbReference type="InterPro" id="IPR036249">
    <property type="entry name" value="Thioredoxin-like_sf"/>
</dbReference>
<dbReference type="PROSITE" id="PS50405">
    <property type="entry name" value="GST_CTER"/>
    <property type="match status" value="2"/>
</dbReference>
<dbReference type="GO" id="GO:0043295">
    <property type="term" value="F:glutathione binding"/>
    <property type="evidence" value="ECO:0007669"/>
    <property type="project" value="TreeGrafter"/>
</dbReference>